<keyword evidence="15" id="KW-0808">Transferase</keyword>
<dbReference type="InterPro" id="IPR000462">
    <property type="entry name" value="CDP-OH_P_trans"/>
</dbReference>
<evidence type="ECO:0000256" key="12">
    <source>
        <dbReference type="ARBA" id="ARBA00023264"/>
    </source>
</evidence>
<evidence type="ECO:0000256" key="14">
    <source>
        <dbReference type="SAM" id="Phobius"/>
    </source>
</evidence>
<dbReference type="InterPro" id="IPR004570">
    <property type="entry name" value="Phosphatidylglycerol_P_synth"/>
</dbReference>
<dbReference type="InterPro" id="IPR043130">
    <property type="entry name" value="CDP-OH_PTrfase_TM_dom"/>
</dbReference>
<protein>
    <recommendedName>
        <fullName evidence="5">CDP-diacylglycerol--glycerol-3-phosphate 3-phosphatidyltransferase</fullName>
        <ecNumber evidence="4">2.7.8.5</ecNumber>
    </recommendedName>
</protein>
<organism evidence="15 16">
    <name type="scientific">Thiohalocapsa marina</name>
    <dbReference type="NCBI Taxonomy" id="424902"/>
    <lineage>
        <taxon>Bacteria</taxon>
        <taxon>Pseudomonadati</taxon>
        <taxon>Pseudomonadota</taxon>
        <taxon>Gammaproteobacteria</taxon>
        <taxon>Chromatiales</taxon>
        <taxon>Chromatiaceae</taxon>
        <taxon>Thiohalocapsa</taxon>
    </lineage>
</organism>
<keyword evidence="10 14" id="KW-0472">Membrane</keyword>
<evidence type="ECO:0000256" key="8">
    <source>
        <dbReference type="ARBA" id="ARBA00022989"/>
    </source>
</evidence>
<gene>
    <name evidence="15" type="ORF">F2Q65_10225</name>
</gene>
<dbReference type="PANTHER" id="PTHR14269:SF11">
    <property type="entry name" value="CDP-DIACYLGLYCEROL--GLYCEROL-3-PHOSPHATE 3-PHOSPHATIDYLTRANSFERASE"/>
    <property type="match status" value="1"/>
</dbReference>
<evidence type="ECO:0000256" key="9">
    <source>
        <dbReference type="ARBA" id="ARBA00023098"/>
    </source>
</evidence>
<evidence type="ECO:0000256" key="11">
    <source>
        <dbReference type="ARBA" id="ARBA00023209"/>
    </source>
</evidence>
<keyword evidence="7 14" id="KW-0812">Transmembrane</keyword>
<feature type="transmembrane region" description="Helical" evidence="14">
    <location>
        <begin position="128"/>
        <end position="147"/>
    </location>
</feature>
<comment type="catalytic activity">
    <reaction evidence="13">
        <text>a CDP-1,2-diacyl-sn-glycerol + sn-glycerol 3-phosphate = a 1,2-diacyl-sn-glycero-3-phospho-(1'-sn-glycero-3'-phosphate) + CMP + H(+)</text>
        <dbReference type="Rhea" id="RHEA:12593"/>
        <dbReference type="ChEBI" id="CHEBI:15378"/>
        <dbReference type="ChEBI" id="CHEBI:57597"/>
        <dbReference type="ChEBI" id="CHEBI:58332"/>
        <dbReference type="ChEBI" id="CHEBI:60110"/>
        <dbReference type="ChEBI" id="CHEBI:60377"/>
        <dbReference type="EC" id="2.7.8.5"/>
    </reaction>
</comment>
<dbReference type="AlphaFoldDB" id="A0A5M8FR19"/>
<keyword evidence="6" id="KW-0444">Lipid biosynthesis</keyword>
<dbReference type="RefSeq" id="WP_150093019.1">
    <property type="nucleotide sequence ID" value="NZ_JBFUOH010000048.1"/>
</dbReference>
<accession>A0A5M8FR19</accession>
<dbReference type="OrthoDB" id="9796672at2"/>
<keyword evidence="16" id="KW-1185">Reference proteome</keyword>
<evidence type="ECO:0000256" key="13">
    <source>
        <dbReference type="ARBA" id="ARBA00048586"/>
    </source>
</evidence>
<reference evidence="15 16" key="1">
    <citation type="submission" date="2019-09" db="EMBL/GenBank/DDBJ databases">
        <title>Whole-genome sequence of the purple sulfur bacterium Thiohalocapsa marina DSM 19078.</title>
        <authorList>
            <person name="Kyndt J.A."/>
            <person name="Meyer T.E."/>
        </authorList>
    </citation>
    <scope>NUCLEOTIDE SEQUENCE [LARGE SCALE GENOMIC DNA]</scope>
    <source>
        <strain evidence="15 16">DSM 19078</strain>
    </source>
</reference>
<dbReference type="GO" id="GO:0008444">
    <property type="term" value="F:CDP-diacylglycerol-glycerol-3-phosphate 3-phosphatidyltransferase activity"/>
    <property type="evidence" value="ECO:0007669"/>
    <property type="project" value="UniProtKB-EC"/>
</dbReference>
<evidence type="ECO:0000256" key="7">
    <source>
        <dbReference type="ARBA" id="ARBA00022692"/>
    </source>
</evidence>
<evidence type="ECO:0000256" key="5">
    <source>
        <dbReference type="ARBA" id="ARBA00014944"/>
    </source>
</evidence>
<comment type="subcellular location">
    <subcellularLocation>
        <location evidence="1">Membrane</location>
        <topology evidence="1">Multi-pass membrane protein</topology>
    </subcellularLocation>
</comment>
<evidence type="ECO:0000313" key="15">
    <source>
        <dbReference type="EMBL" id="KAA6185095.1"/>
    </source>
</evidence>
<dbReference type="PANTHER" id="PTHR14269">
    <property type="entry name" value="CDP-DIACYLGLYCEROL--GLYCEROL-3-PHOSPHATE 3-PHOSPHATIDYLTRANSFERASE-RELATED"/>
    <property type="match status" value="1"/>
</dbReference>
<proteinExistence type="inferred from homology"/>
<dbReference type="GO" id="GO:0016020">
    <property type="term" value="C:membrane"/>
    <property type="evidence" value="ECO:0007669"/>
    <property type="project" value="UniProtKB-SubCell"/>
</dbReference>
<comment type="similarity">
    <text evidence="3">Belongs to the CDP-alcohol phosphatidyltransferase class-I family.</text>
</comment>
<keyword evidence="12" id="KW-1208">Phospholipid metabolism</keyword>
<keyword evidence="9" id="KW-0443">Lipid metabolism</keyword>
<evidence type="ECO:0000256" key="6">
    <source>
        <dbReference type="ARBA" id="ARBA00022516"/>
    </source>
</evidence>
<sequence>MKARDIPNIISTLRLLAVVPVIYLLVSGYYGWALVLFAVSGVSDGVDGYLAKRFHWQSRLGGLLDPIADKTLLVSCFLVLAVLDQLPLWLALAVVFRDLVILTGGITYHHLIEDVQPAPTRLSKLNTAVQIVLVVAVIANAGPFPLLGLLVDLLIWTCLATTVLSGVQYVLLWGSMAMRKGARKD</sequence>
<evidence type="ECO:0000313" key="16">
    <source>
        <dbReference type="Proteomes" id="UP000322981"/>
    </source>
</evidence>
<dbReference type="EMBL" id="VWXX01000013">
    <property type="protein sequence ID" value="KAA6185095.1"/>
    <property type="molecule type" value="Genomic_DNA"/>
</dbReference>
<feature type="transmembrane region" description="Helical" evidence="14">
    <location>
        <begin position="63"/>
        <end position="83"/>
    </location>
</feature>
<dbReference type="Pfam" id="PF01066">
    <property type="entry name" value="CDP-OH_P_transf"/>
    <property type="match status" value="1"/>
</dbReference>
<comment type="pathway">
    <text evidence="2">Phospholipid metabolism; phosphatidylglycerol biosynthesis; phosphatidylglycerol from CDP-diacylglycerol: step 1/2.</text>
</comment>
<evidence type="ECO:0000256" key="10">
    <source>
        <dbReference type="ARBA" id="ARBA00023136"/>
    </source>
</evidence>
<evidence type="ECO:0000256" key="1">
    <source>
        <dbReference type="ARBA" id="ARBA00004141"/>
    </source>
</evidence>
<name>A0A5M8FR19_9GAMM</name>
<comment type="caution">
    <text evidence="15">The sequence shown here is derived from an EMBL/GenBank/DDBJ whole genome shotgun (WGS) entry which is preliminary data.</text>
</comment>
<dbReference type="Proteomes" id="UP000322981">
    <property type="component" value="Unassembled WGS sequence"/>
</dbReference>
<dbReference type="GO" id="GO:0046474">
    <property type="term" value="P:glycerophospholipid biosynthetic process"/>
    <property type="evidence" value="ECO:0007669"/>
    <property type="project" value="TreeGrafter"/>
</dbReference>
<dbReference type="Gene3D" id="1.20.120.1760">
    <property type="match status" value="1"/>
</dbReference>
<evidence type="ECO:0000256" key="3">
    <source>
        <dbReference type="ARBA" id="ARBA00010441"/>
    </source>
</evidence>
<dbReference type="EC" id="2.7.8.5" evidence="4"/>
<evidence type="ECO:0000256" key="4">
    <source>
        <dbReference type="ARBA" id="ARBA00013170"/>
    </source>
</evidence>
<keyword evidence="8 14" id="KW-1133">Transmembrane helix</keyword>
<dbReference type="PIRSF" id="PIRSF000847">
    <property type="entry name" value="Phos_ph_gly_syn"/>
    <property type="match status" value="1"/>
</dbReference>
<feature type="transmembrane region" description="Helical" evidence="14">
    <location>
        <begin position="7"/>
        <end position="26"/>
    </location>
</feature>
<keyword evidence="11" id="KW-0594">Phospholipid biosynthesis</keyword>
<feature type="transmembrane region" description="Helical" evidence="14">
    <location>
        <begin position="153"/>
        <end position="174"/>
    </location>
</feature>
<dbReference type="InterPro" id="IPR050324">
    <property type="entry name" value="CDP-alcohol_PTase-I"/>
</dbReference>
<evidence type="ECO:0000256" key="2">
    <source>
        <dbReference type="ARBA" id="ARBA00005042"/>
    </source>
</evidence>